<dbReference type="InterPro" id="IPR013103">
    <property type="entry name" value="RVT_2"/>
</dbReference>
<evidence type="ECO:0000259" key="1">
    <source>
        <dbReference type="Pfam" id="PF07727"/>
    </source>
</evidence>
<accession>A0AA39SLJ7</accession>
<dbReference type="Pfam" id="PF07727">
    <property type="entry name" value="RVT_2"/>
    <property type="match status" value="1"/>
</dbReference>
<name>A0AA39SLJ7_ACESA</name>
<dbReference type="Proteomes" id="UP001168877">
    <property type="component" value="Unassembled WGS sequence"/>
</dbReference>
<protein>
    <recommendedName>
        <fullName evidence="1">Reverse transcriptase Ty1/copia-type domain-containing protein</fullName>
    </recommendedName>
</protein>
<sequence>MITKSKNYIQKPLQKLNLHAQLHQSAKVEPTTAAQALKDPQWRQAMSEECNALIRNGTWELVQLTPSTNIIGYKWIFCIKRKSDGSTDRYKARLVTKGFNQRPGVDYFETFSPVIKPITIRLVLSIAISRG</sequence>
<gene>
    <name evidence="2" type="ORF">LWI29_036789</name>
</gene>
<dbReference type="AlphaFoldDB" id="A0AA39SLJ7"/>
<evidence type="ECO:0000313" key="2">
    <source>
        <dbReference type="EMBL" id="KAK0591194.1"/>
    </source>
</evidence>
<evidence type="ECO:0000313" key="3">
    <source>
        <dbReference type="Proteomes" id="UP001168877"/>
    </source>
</evidence>
<proteinExistence type="predicted"/>
<comment type="caution">
    <text evidence="2">The sequence shown here is derived from an EMBL/GenBank/DDBJ whole genome shotgun (WGS) entry which is preliminary data.</text>
</comment>
<organism evidence="2 3">
    <name type="scientific">Acer saccharum</name>
    <name type="common">Sugar maple</name>
    <dbReference type="NCBI Taxonomy" id="4024"/>
    <lineage>
        <taxon>Eukaryota</taxon>
        <taxon>Viridiplantae</taxon>
        <taxon>Streptophyta</taxon>
        <taxon>Embryophyta</taxon>
        <taxon>Tracheophyta</taxon>
        <taxon>Spermatophyta</taxon>
        <taxon>Magnoliopsida</taxon>
        <taxon>eudicotyledons</taxon>
        <taxon>Gunneridae</taxon>
        <taxon>Pentapetalae</taxon>
        <taxon>rosids</taxon>
        <taxon>malvids</taxon>
        <taxon>Sapindales</taxon>
        <taxon>Sapindaceae</taxon>
        <taxon>Hippocastanoideae</taxon>
        <taxon>Acereae</taxon>
        <taxon>Acer</taxon>
    </lineage>
</organism>
<feature type="domain" description="Reverse transcriptase Ty1/copia-type" evidence="1">
    <location>
        <begin position="56"/>
        <end position="129"/>
    </location>
</feature>
<reference evidence="2" key="1">
    <citation type="journal article" date="2022" name="Plant J.">
        <title>Strategies of tolerance reflected in two North American maple genomes.</title>
        <authorList>
            <person name="McEvoy S.L."/>
            <person name="Sezen U.U."/>
            <person name="Trouern-Trend A."/>
            <person name="McMahon S.M."/>
            <person name="Schaberg P.G."/>
            <person name="Yang J."/>
            <person name="Wegrzyn J.L."/>
            <person name="Swenson N.G."/>
        </authorList>
    </citation>
    <scope>NUCLEOTIDE SEQUENCE</scope>
    <source>
        <strain evidence="2">NS2018</strain>
    </source>
</reference>
<reference evidence="2" key="2">
    <citation type="submission" date="2023-06" db="EMBL/GenBank/DDBJ databases">
        <authorList>
            <person name="Swenson N.G."/>
            <person name="Wegrzyn J.L."/>
            <person name="Mcevoy S.L."/>
        </authorList>
    </citation>
    <scope>NUCLEOTIDE SEQUENCE</scope>
    <source>
        <strain evidence="2">NS2018</strain>
        <tissue evidence="2">Leaf</tissue>
    </source>
</reference>
<dbReference type="EMBL" id="JAUESC010000381">
    <property type="protein sequence ID" value="KAK0591194.1"/>
    <property type="molecule type" value="Genomic_DNA"/>
</dbReference>
<keyword evidence="3" id="KW-1185">Reference proteome</keyword>